<proteinExistence type="predicted"/>
<dbReference type="Proteomes" id="UP000707451">
    <property type="component" value="Unassembled WGS sequence"/>
</dbReference>
<evidence type="ECO:0000313" key="3">
    <source>
        <dbReference type="Proteomes" id="UP000707451"/>
    </source>
</evidence>
<evidence type="ECO:0000313" key="2">
    <source>
        <dbReference type="EMBL" id="KAG9064470.1"/>
    </source>
</evidence>
<feature type="region of interest" description="Disordered" evidence="1">
    <location>
        <begin position="137"/>
        <end position="160"/>
    </location>
</feature>
<gene>
    <name evidence="2" type="ORF">KI688_003660</name>
</gene>
<comment type="caution">
    <text evidence="2">The sequence shown here is derived from an EMBL/GenBank/DDBJ whole genome shotgun (WGS) entry which is preliminary data.</text>
</comment>
<protein>
    <submittedName>
        <fullName evidence="2">Uncharacterized protein</fullName>
    </submittedName>
</protein>
<reference evidence="2" key="1">
    <citation type="submission" date="2021-06" db="EMBL/GenBank/DDBJ databases">
        <title>Genome Sequence of Mortierella hyaline Strain SCG-10, a Cold-Adapted, Nitrate-Reducing Fungus Isolated from Soil in Minnesota, USA.</title>
        <authorList>
            <person name="Aldossari N."/>
        </authorList>
    </citation>
    <scope>NUCLEOTIDE SEQUENCE</scope>
    <source>
        <strain evidence="2">SCG-10</strain>
    </source>
</reference>
<evidence type="ECO:0000256" key="1">
    <source>
        <dbReference type="SAM" id="MobiDB-lite"/>
    </source>
</evidence>
<dbReference type="EMBL" id="JAHRHY010000014">
    <property type="protein sequence ID" value="KAG9064470.1"/>
    <property type="molecule type" value="Genomic_DNA"/>
</dbReference>
<keyword evidence="3" id="KW-1185">Reference proteome</keyword>
<organism evidence="2 3">
    <name type="scientific">Linnemannia hyalina</name>
    <dbReference type="NCBI Taxonomy" id="64524"/>
    <lineage>
        <taxon>Eukaryota</taxon>
        <taxon>Fungi</taxon>
        <taxon>Fungi incertae sedis</taxon>
        <taxon>Mucoromycota</taxon>
        <taxon>Mortierellomycotina</taxon>
        <taxon>Mortierellomycetes</taxon>
        <taxon>Mortierellales</taxon>
        <taxon>Mortierellaceae</taxon>
        <taxon>Linnemannia</taxon>
    </lineage>
</organism>
<accession>A0A9P7XNB7</accession>
<sequence length="173" mass="19735">MAARRHASITYQPLPEIGDLMSDKVIDHTDIPDPIGLTPPPVPVVLPRPTQLHRNHDLSPHDLLNLSCDLLPQDLLNPSNNLSPHDLLNFNCDLLPDDPFNLNNDLLTHDFLNLNNDLLPHDPLKLNNSVSPHDLLSPSHSLSLRNPNRIQLPPRHQQHRLQLCKRVRRHTRQ</sequence>
<dbReference type="AlphaFoldDB" id="A0A9P7XNB7"/>
<name>A0A9P7XNB7_9FUNG</name>